<reference evidence="1" key="1">
    <citation type="submission" date="2020-11" db="EMBL/GenBank/DDBJ databases">
        <authorList>
            <person name="Tran Van P."/>
        </authorList>
    </citation>
    <scope>NUCLEOTIDE SEQUENCE</scope>
</reference>
<evidence type="ECO:0000313" key="1">
    <source>
        <dbReference type="EMBL" id="CAD7585538.1"/>
    </source>
</evidence>
<sequence>MEQATFPPRIWAADSSDLWRITNACESFHSRFNSSCASPHPNIFVFVQNLKLVQTDTYIRINSVREVTGAMLFETAKCPFRAMAAVSPILA</sequence>
<dbReference type="EMBL" id="OE839106">
    <property type="protein sequence ID" value="CAD7585538.1"/>
    <property type="molecule type" value="Genomic_DNA"/>
</dbReference>
<dbReference type="AlphaFoldDB" id="A0A7R9JMJ9"/>
<accession>A0A7R9JMJ9</accession>
<name>A0A7R9JMJ9_TIMGE</name>
<gene>
    <name evidence="1" type="ORF">TGEB3V08_LOCUS43</name>
</gene>
<protein>
    <submittedName>
        <fullName evidence="1">Uncharacterized protein</fullName>
    </submittedName>
</protein>
<organism evidence="1">
    <name type="scientific">Timema genevievae</name>
    <name type="common">Walking stick</name>
    <dbReference type="NCBI Taxonomy" id="629358"/>
    <lineage>
        <taxon>Eukaryota</taxon>
        <taxon>Metazoa</taxon>
        <taxon>Ecdysozoa</taxon>
        <taxon>Arthropoda</taxon>
        <taxon>Hexapoda</taxon>
        <taxon>Insecta</taxon>
        <taxon>Pterygota</taxon>
        <taxon>Neoptera</taxon>
        <taxon>Polyneoptera</taxon>
        <taxon>Phasmatodea</taxon>
        <taxon>Timematodea</taxon>
        <taxon>Timematoidea</taxon>
        <taxon>Timematidae</taxon>
        <taxon>Timema</taxon>
    </lineage>
</organism>
<proteinExistence type="predicted"/>